<comment type="cofactor">
    <cofactor evidence="1">
        <name>FAD</name>
        <dbReference type="ChEBI" id="CHEBI:57692"/>
    </cofactor>
</comment>
<organism evidence="9 10">
    <name type="scientific">Brevibacillus fulvus</name>
    <dbReference type="NCBI Taxonomy" id="1125967"/>
    <lineage>
        <taxon>Bacteria</taxon>
        <taxon>Bacillati</taxon>
        <taxon>Bacillota</taxon>
        <taxon>Bacilli</taxon>
        <taxon>Bacillales</taxon>
        <taxon>Paenibacillaceae</taxon>
        <taxon>Brevibacillus</taxon>
    </lineage>
</organism>
<dbReference type="EMBL" id="JAFBEB010000016">
    <property type="protein sequence ID" value="MBM7591874.1"/>
    <property type="molecule type" value="Genomic_DNA"/>
</dbReference>
<dbReference type="PROSITE" id="PS00573">
    <property type="entry name" value="PYRIDINE_REDOX_2"/>
    <property type="match status" value="1"/>
</dbReference>
<evidence type="ECO:0000256" key="2">
    <source>
        <dbReference type="ARBA" id="ARBA00011738"/>
    </source>
</evidence>
<evidence type="ECO:0000256" key="7">
    <source>
        <dbReference type="ARBA" id="ARBA00023284"/>
    </source>
</evidence>
<dbReference type="GO" id="GO:0004791">
    <property type="term" value="F:thioredoxin-disulfide reductase (NADPH) activity"/>
    <property type="evidence" value="ECO:0007669"/>
    <property type="project" value="UniProtKB-EC"/>
</dbReference>
<dbReference type="InterPro" id="IPR008255">
    <property type="entry name" value="Pyr_nucl-diS_OxRdtase_2_AS"/>
</dbReference>
<dbReference type="SUPFAM" id="SSF51905">
    <property type="entry name" value="FAD/NAD(P)-binding domain"/>
    <property type="match status" value="1"/>
</dbReference>
<evidence type="ECO:0000256" key="5">
    <source>
        <dbReference type="ARBA" id="ARBA00023002"/>
    </source>
</evidence>
<evidence type="ECO:0000256" key="4">
    <source>
        <dbReference type="ARBA" id="ARBA00022827"/>
    </source>
</evidence>
<keyword evidence="3" id="KW-0285">Flavoprotein</keyword>
<dbReference type="PRINTS" id="PR00368">
    <property type="entry name" value="FADPNR"/>
</dbReference>
<keyword evidence="7" id="KW-0676">Redox-active center</keyword>
<gene>
    <name evidence="9" type="ORF">JOD01_003526</name>
</gene>
<name>A0A939BVX3_9BACL</name>
<dbReference type="Proteomes" id="UP000717624">
    <property type="component" value="Unassembled WGS sequence"/>
</dbReference>
<protein>
    <submittedName>
        <fullName evidence="9">Thioredoxin reductase (NADPH)</fullName>
        <ecNumber evidence="9">1.8.1.9</ecNumber>
    </submittedName>
</protein>
<keyword evidence="6" id="KW-1015">Disulfide bond</keyword>
<evidence type="ECO:0000256" key="3">
    <source>
        <dbReference type="ARBA" id="ARBA00022630"/>
    </source>
</evidence>
<dbReference type="PANTHER" id="PTHR48105">
    <property type="entry name" value="THIOREDOXIN REDUCTASE 1-RELATED-RELATED"/>
    <property type="match status" value="1"/>
</dbReference>
<dbReference type="InterPro" id="IPR036188">
    <property type="entry name" value="FAD/NAD-bd_sf"/>
</dbReference>
<comment type="caution">
    <text evidence="9">The sequence shown here is derived from an EMBL/GenBank/DDBJ whole genome shotgun (WGS) entry which is preliminary data.</text>
</comment>
<evidence type="ECO:0000259" key="8">
    <source>
        <dbReference type="Pfam" id="PF07992"/>
    </source>
</evidence>
<dbReference type="InterPro" id="IPR023753">
    <property type="entry name" value="FAD/NAD-binding_dom"/>
</dbReference>
<evidence type="ECO:0000313" key="9">
    <source>
        <dbReference type="EMBL" id="MBM7591874.1"/>
    </source>
</evidence>
<proteinExistence type="predicted"/>
<evidence type="ECO:0000256" key="6">
    <source>
        <dbReference type="ARBA" id="ARBA00023157"/>
    </source>
</evidence>
<comment type="subunit">
    <text evidence="2">Homodimer.</text>
</comment>
<accession>A0A939BVX3</accession>
<dbReference type="AlphaFoldDB" id="A0A939BVX3"/>
<feature type="domain" description="FAD/NAD(P)-binding" evidence="8">
    <location>
        <begin position="3"/>
        <end position="259"/>
    </location>
</feature>
<dbReference type="PRINTS" id="PR00469">
    <property type="entry name" value="PNDRDTASEII"/>
</dbReference>
<dbReference type="Gene3D" id="3.50.50.60">
    <property type="entry name" value="FAD/NAD(P)-binding domain"/>
    <property type="match status" value="2"/>
</dbReference>
<reference evidence="9" key="1">
    <citation type="submission" date="2021-01" db="EMBL/GenBank/DDBJ databases">
        <title>Genomic Encyclopedia of Type Strains, Phase IV (KMG-IV): sequencing the most valuable type-strain genomes for metagenomic binning, comparative biology and taxonomic classification.</title>
        <authorList>
            <person name="Goeker M."/>
        </authorList>
    </citation>
    <scope>NUCLEOTIDE SEQUENCE</scope>
    <source>
        <strain evidence="9">DSM 25523</strain>
    </source>
</reference>
<dbReference type="InterPro" id="IPR050097">
    <property type="entry name" value="Ferredoxin-NADP_redctase_2"/>
</dbReference>
<sequence>MQKVVVLGTGPAGLTAAIYLARANMNPLVIEGNEPGGQLTLTTEVENFPGFPEGIMGPELMQNMRKQAERFGATFQRGWVTKADLTKRPFTLTIDGSEQIQTETLIVSTGASAKLLEIPGEKENIGRGVSTCATCDGFFFRGKKVIIVGGGDSAMEEANFLTRFATEVRVVHRRSELRASKIMQDRARKNPKITWSLNCTPIEVIAGEKGVTGLKVKHNDTGTEEIIETEGIFVAIGHRPNTAFLQGQIKTDETGYIVV</sequence>
<dbReference type="Pfam" id="PF07992">
    <property type="entry name" value="Pyr_redox_2"/>
    <property type="match status" value="1"/>
</dbReference>
<keyword evidence="4" id="KW-0274">FAD</keyword>
<evidence type="ECO:0000256" key="1">
    <source>
        <dbReference type="ARBA" id="ARBA00001974"/>
    </source>
</evidence>
<evidence type="ECO:0000313" key="10">
    <source>
        <dbReference type="Proteomes" id="UP000717624"/>
    </source>
</evidence>
<keyword evidence="10" id="KW-1185">Reference proteome</keyword>
<keyword evidence="5 9" id="KW-0560">Oxidoreductase</keyword>
<dbReference type="EC" id="1.8.1.9" evidence="9"/>